<comment type="caution">
    <text evidence="1">The sequence shown here is derived from an EMBL/GenBank/DDBJ whole genome shotgun (WGS) entry which is preliminary data.</text>
</comment>
<organism evidence="1 2">
    <name type="scientific">Pseudooceanicola pacificus</name>
    <dbReference type="NCBI Taxonomy" id="2676438"/>
    <lineage>
        <taxon>Bacteria</taxon>
        <taxon>Pseudomonadati</taxon>
        <taxon>Pseudomonadota</taxon>
        <taxon>Alphaproteobacteria</taxon>
        <taxon>Rhodobacterales</taxon>
        <taxon>Paracoccaceae</taxon>
        <taxon>Pseudooceanicola</taxon>
    </lineage>
</organism>
<dbReference type="Gene3D" id="2.40.360.10">
    <property type="entry name" value="YmcC-like"/>
    <property type="match status" value="1"/>
</dbReference>
<accession>A0A844WBJ3</accession>
<gene>
    <name evidence="1" type="ORF">GLS40_01330</name>
</gene>
<reference evidence="1 2" key="1">
    <citation type="submission" date="2019-11" db="EMBL/GenBank/DDBJ databases">
        <title>Pseudooceanicola pacifica sp. nov., isolated from deep-sea sediment of the Pacific Ocean.</title>
        <authorList>
            <person name="Lyu L."/>
        </authorList>
    </citation>
    <scope>NUCLEOTIDE SEQUENCE [LARGE SCALE GENOMIC DNA]</scope>
    <source>
        <strain evidence="1 2">216_PA32_1</strain>
    </source>
</reference>
<dbReference type="Proteomes" id="UP000443843">
    <property type="component" value="Unassembled WGS sequence"/>
</dbReference>
<dbReference type="InterPro" id="IPR021308">
    <property type="entry name" value="GfcB"/>
</dbReference>
<evidence type="ECO:0008006" key="3">
    <source>
        <dbReference type="Google" id="ProtNLM"/>
    </source>
</evidence>
<dbReference type="PROSITE" id="PS51257">
    <property type="entry name" value="PROKAR_LIPOPROTEIN"/>
    <property type="match status" value="1"/>
</dbReference>
<keyword evidence="2" id="KW-1185">Reference proteome</keyword>
<name>A0A844WBJ3_9RHOB</name>
<dbReference type="Pfam" id="PF11102">
    <property type="entry name" value="YjbF"/>
    <property type="match status" value="1"/>
</dbReference>
<evidence type="ECO:0000313" key="2">
    <source>
        <dbReference type="Proteomes" id="UP000443843"/>
    </source>
</evidence>
<dbReference type="EMBL" id="WNXQ01000001">
    <property type="protein sequence ID" value="MWB76660.1"/>
    <property type="molecule type" value="Genomic_DNA"/>
</dbReference>
<sequence>MIASLKIAPIAGLIAVLGLSACSGGNIQRDAPIRPFSVVKSLFSRPAPPPPVDAAAMSAALNNVSGPVMQIRLTGREASAFFVPIEENGAYRTWSSPDERTVTLKSGMLTASRGLGQDTMSTSADSSLQLVRQRKNGIARRIQRYLTPDNQTVELVAECEIENGGRETYRGGVVSASVTRMTESCVSDGMPIENAYLVDDRGTILFARQYLSPANGYGLMYTLRR</sequence>
<dbReference type="RefSeq" id="WP_160380798.1">
    <property type="nucleotide sequence ID" value="NZ_WNXQ01000001.1"/>
</dbReference>
<evidence type="ECO:0000313" key="1">
    <source>
        <dbReference type="EMBL" id="MWB76660.1"/>
    </source>
</evidence>
<dbReference type="SUPFAM" id="SSF159270">
    <property type="entry name" value="YmcC-like"/>
    <property type="match status" value="1"/>
</dbReference>
<protein>
    <recommendedName>
        <fullName evidence="3">Group 4 capsule polysaccharide lipoprotein gfcB, YjbF</fullName>
    </recommendedName>
</protein>
<dbReference type="InterPro" id="IPR023373">
    <property type="entry name" value="YmcC_sf"/>
</dbReference>
<proteinExistence type="predicted"/>
<dbReference type="AlphaFoldDB" id="A0A844WBJ3"/>